<dbReference type="PROSITE" id="PS00444">
    <property type="entry name" value="POLYPRENYL_SYNTHASE_2"/>
    <property type="match status" value="1"/>
</dbReference>
<dbReference type="EMBL" id="RQTK01000343">
    <property type="protein sequence ID" value="RUS81327.1"/>
    <property type="molecule type" value="Genomic_DNA"/>
</dbReference>
<accession>A0A433TIA8</accession>
<dbReference type="GO" id="GO:0004659">
    <property type="term" value="F:prenyltransferase activity"/>
    <property type="evidence" value="ECO:0007669"/>
    <property type="project" value="InterPro"/>
</dbReference>
<protein>
    <recommendedName>
        <fullName evidence="10">Polyprenyl synthetase</fullName>
    </recommendedName>
</protein>
<evidence type="ECO:0000256" key="4">
    <source>
        <dbReference type="ARBA" id="ARBA00022723"/>
    </source>
</evidence>
<keyword evidence="3 7" id="KW-0808">Transferase</keyword>
<proteinExistence type="inferred from homology"/>
<keyword evidence="4" id="KW-0479">Metal-binding</keyword>
<dbReference type="GO" id="GO:0008299">
    <property type="term" value="P:isoprenoid biosynthetic process"/>
    <property type="evidence" value="ECO:0007669"/>
    <property type="project" value="UniProtKB-KW"/>
</dbReference>
<evidence type="ECO:0000256" key="2">
    <source>
        <dbReference type="ARBA" id="ARBA00006706"/>
    </source>
</evidence>
<dbReference type="PANTHER" id="PTHR12001">
    <property type="entry name" value="GERANYLGERANYL PYROPHOSPHATE SYNTHASE"/>
    <property type="match status" value="1"/>
</dbReference>
<dbReference type="PANTHER" id="PTHR12001:SF69">
    <property type="entry name" value="ALL TRANS-POLYPRENYL-DIPHOSPHATE SYNTHASE PDSS1"/>
    <property type="match status" value="1"/>
</dbReference>
<dbReference type="GO" id="GO:0006744">
    <property type="term" value="P:ubiquinone biosynthetic process"/>
    <property type="evidence" value="ECO:0007669"/>
    <property type="project" value="TreeGrafter"/>
</dbReference>
<dbReference type="OrthoDB" id="9927103at2759"/>
<dbReference type="InterPro" id="IPR000092">
    <property type="entry name" value="Polyprenyl_synt"/>
</dbReference>
<sequence>MQHMSEYVFSKGKMFRPMVCLLMSKLCNNHGKLGDSVLPSQRIVAMVMEMLHTASLVHDDVIDAANERRDMPSLNKLHGQRKSILTGNFIHTQASMIISSIGNPRVIALHATAVEDIIIGEFLQLHTREDENERFQLYLKKTHKKTASPLACYNKCVAILANLDESLIDAAYSYGYNFGMSYQVIDDVLDFIGQEKMGKPTDSDLKMGMVNAPVLFAAKECKDLHPVIMRRFSEPGDVEYAREMIKQTHALDRCRDLAAEYIEAAVRSLDNFAPCPARDALTQVPLTLSRRKI</sequence>
<comment type="similarity">
    <text evidence="2 7">Belongs to the FPP/GGPP synthase family.</text>
</comment>
<gene>
    <name evidence="8" type="ORF">EGW08_010894</name>
</gene>
<evidence type="ECO:0000256" key="6">
    <source>
        <dbReference type="ARBA" id="ARBA00023229"/>
    </source>
</evidence>
<evidence type="ECO:0000313" key="9">
    <source>
        <dbReference type="Proteomes" id="UP000271974"/>
    </source>
</evidence>
<keyword evidence="6" id="KW-0414">Isoprene biosynthesis</keyword>
<dbReference type="GO" id="GO:1990234">
    <property type="term" value="C:transferase complex"/>
    <property type="evidence" value="ECO:0007669"/>
    <property type="project" value="TreeGrafter"/>
</dbReference>
<evidence type="ECO:0000256" key="5">
    <source>
        <dbReference type="ARBA" id="ARBA00022842"/>
    </source>
</evidence>
<dbReference type="Gene3D" id="1.10.600.10">
    <property type="entry name" value="Farnesyl Diphosphate Synthase"/>
    <property type="match status" value="1"/>
</dbReference>
<dbReference type="InterPro" id="IPR008949">
    <property type="entry name" value="Isoprenoid_synthase_dom_sf"/>
</dbReference>
<comment type="cofactor">
    <cofactor evidence="1">
        <name>Mg(2+)</name>
        <dbReference type="ChEBI" id="CHEBI:18420"/>
    </cofactor>
</comment>
<keyword evidence="5" id="KW-0460">Magnesium</keyword>
<keyword evidence="9" id="KW-1185">Reference proteome</keyword>
<dbReference type="Proteomes" id="UP000271974">
    <property type="component" value="Unassembled WGS sequence"/>
</dbReference>
<organism evidence="8 9">
    <name type="scientific">Elysia chlorotica</name>
    <name type="common">Eastern emerald elysia</name>
    <name type="synonym">Sea slug</name>
    <dbReference type="NCBI Taxonomy" id="188477"/>
    <lineage>
        <taxon>Eukaryota</taxon>
        <taxon>Metazoa</taxon>
        <taxon>Spiralia</taxon>
        <taxon>Lophotrochozoa</taxon>
        <taxon>Mollusca</taxon>
        <taxon>Gastropoda</taxon>
        <taxon>Heterobranchia</taxon>
        <taxon>Euthyneura</taxon>
        <taxon>Panpulmonata</taxon>
        <taxon>Sacoglossa</taxon>
        <taxon>Placobranchoidea</taxon>
        <taxon>Plakobranchidae</taxon>
        <taxon>Elysia</taxon>
    </lineage>
</organism>
<reference evidence="8 9" key="1">
    <citation type="submission" date="2019-01" db="EMBL/GenBank/DDBJ databases">
        <title>A draft genome assembly of the solar-powered sea slug Elysia chlorotica.</title>
        <authorList>
            <person name="Cai H."/>
            <person name="Li Q."/>
            <person name="Fang X."/>
            <person name="Li J."/>
            <person name="Curtis N.E."/>
            <person name="Altenburger A."/>
            <person name="Shibata T."/>
            <person name="Feng M."/>
            <person name="Maeda T."/>
            <person name="Schwartz J.A."/>
            <person name="Shigenobu S."/>
            <person name="Lundholm N."/>
            <person name="Nishiyama T."/>
            <person name="Yang H."/>
            <person name="Hasebe M."/>
            <person name="Li S."/>
            <person name="Pierce S.K."/>
            <person name="Wang J."/>
        </authorList>
    </citation>
    <scope>NUCLEOTIDE SEQUENCE [LARGE SCALE GENOMIC DNA]</scope>
    <source>
        <strain evidence="8">EC2010</strain>
        <tissue evidence="8">Whole organism of an adult</tissue>
    </source>
</reference>
<evidence type="ECO:0000256" key="1">
    <source>
        <dbReference type="ARBA" id="ARBA00001946"/>
    </source>
</evidence>
<dbReference type="GO" id="GO:0005739">
    <property type="term" value="C:mitochondrion"/>
    <property type="evidence" value="ECO:0007669"/>
    <property type="project" value="TreeGrafter"/>
</dbReference>
<evidence type="ECO:0000313" key="8">
    <source>
        <dbReference type="EMBL" id="RUS81327.1"/>
    </source>
</evidence>
<dbReference type="CDD" id="cd00685">
    <property type="entry name" value="Trans_IPPS_HT"/>
    <property type="match status" value="1"/>
</dbReference>
<comment type="caution">
    <text evidence="8">The sequence shown here is derived from an EMBL/GenBank/DDBJ whole genome shotgun (WGS) entry which is preliminary data.</text>
</comment>
<dbReference type="AlphaFoldDB" id="A0A433TIA8"/>
<dbReference type="STRING" id="188477.A0A433TIA8"/>
<name>A0A433TIA8_ELYCH</name>
<evidence type="ECO:0008006" key="10">
    <source>
        <dbReference type="Google" id="ProtNLM"/>
    </source>
</evidence>
<evidence type="ECO:0000256" key="3">
    <source>
        <dbReference type="ARBA" id="ARBA00022679"/>
    </source>
</evidence>
<dbReference type="SFLD" id="SFLDS00005">
    <property type="entry name" value="Isoprenoid_Synthase_Type_I"/>
    <property type="match status" value="1"/>
</dbReference>
<evidence type="ECO:0000256" key="7">
    <source>
        <dbReference type="RuleBase" id="RU004466"/>
    </source>
</evidence>
<dbReference type="GO" id="GO:0046872">
    <property type="term" value="F:metal ion binding"/>
    <property type="evidence" value="ECO:0007669"/>
    <property type="project" value="UniProtKB-KW"/>
</dbReference>
<dbReference type="SUPFAM" id="SSF48576">
    <property type="entry name" value="Terpenoid synthases"/>
    <property type="match status" value="1"/>
</dbReference>
<dbReference type="Pfam" id="PF00348">
    <property type="entry name" value="polyprenyl_synt"/>
    <property type="match status" value="1"/>
</dbReference>
<dbReference type="InterPro" id="IPR033749">
    <property type="entry name" value="Polyprenyl_synt_CS"/>
</dbReference>